<reference evidence="3 4" key="1">
    <citation type="submission" date="2017-03" db="EMBL/GenBank/DDBJ databases">
        <authorList>
            <person name="Afonso C.L."/>
            <person name="Miller P.J."/>
            <person name="Scott M.A."/>
            <person name="Spackman E."/>
            <person name="Goraichik I."/>
            <person name="Dimitrov K.M."/>
            <person name="Suarez D.L."/>
            <person name="Swayne D.E."/>
        </authorList>
    </citation>
    <scope>NUCLEOTIDE SEQUENCE [LARGE SCALE GENOMIC DNA]</scope>
    <source>
        <strain evidence="3 4">CECT 8620</strain>
    </source>
</reference>
<evidence type="ECO:0000256" key="2">
    <source>
        <dbReference type="SAM" id="SignalP"/>
    </source>
</evidence>
<organism evidence="3 4">
    <name type="scientific">Aquimixticola soesokkakensis</name>
    <dbReference type="NCBI Taxonomy" id="1519096"/>
    <lineage>
        <taxon>Bacteria</taxon>
        <taxon>Pseudomonadati</taxon>
        <taxon>Pseudomonadota</taxon>
        <taxon>Alphaproteobacteria</taxon>
        <taxon>Rhodobacterales</taxon>
        <taxon>Paracoccaceae</taxon>
        <taxon>Aquimixticola</taxon>
    </lineage>
</organism>
<evidence type="ECO:0000313" key="4">
    <source>
        <dbReference type="Proteomes" id="UP000193862"/>
    </source>
</evidence>
<accession>A0A1Y5SK70</accession>
<evidence type="ECO:0000256" key="1">
    <source>
        <dbReference type="SAM" id="MobiDB-lite"/>
    </source>
</evidence>
<keyword evidence="4" id="KW-1185">Reference proteome</keyword>
<keyword evidence="2" id="KW-0732">Signal</keyword>
<name>A0A1Y5SK70_9RHOB</name>
<dbReference type="OrthoDB" id="9797912at2"/>
<sequence>MTQITGRLSGRTASLALATVLGLGFAPLAFAQDTAAQDAAAQDTAPQADATQESAPQESTPAPAETASDAATAQTSDSSDSNVMPDGSRLVSTHGDWQLRCREVDSGLDSCNIYQLLQDDKGNNVAEITLFQLPSSEGGAEAGATVIAPLGTLLTVPLTLAVDNGEAMRYPYAFCTEMGCFSRIGLTPEEIAGFKAGKQATITVVPVAAADQPVALNLSLSGFTAAYAASIEANKPLADANAQ</sequence>
<dbReference type="AlphaFoldDB" id="A0A1Y5SK70"/>
<feature type="signal peptide" evidence="2">
    <location>
        <begin position="1"/>
        <end position="31"/>
    </location>
</feature>
<dbReference type="InterPro" id="IPR038696">
    <property type="entry name" value="IalB_sf"/>
</dbReference>
<feature type="chain" id="PRO_5012418658" evidence="2">
    <location>
        <begin position="32"/>
        <end position="243"/>
    </location>
</feature>
<protein>
    <submittedName>
        <fullName evidence="3">Invasion associated locus B (IalB) protein</fullName>
    </submittedName>
</protein>
<gene>
    <name evidence="3" type="ORF">AQS8620_01477</name>
</gene>
<dbReference type="Pfam" id="PF06776">
    <property type="entry name" value="IalB"/>
    <property type="match status" value="1"/>
</dbReference>
<feature type="compositionally biased region" description="Low complexity" evidence="1">
    <location>
        <begin position="37"/>
        <end position="52"/>
    </location>
</feature>
<evidence type="ECO:0000313" key="3">
    <source>
        <dbReference type="EMBL" id="SLN39574.1"/>
    </source>
</evidence>
<dbReference type="InterPro" id="IPR010642">
    <property type="entry name" value="Invasion_prot_B"/>
</dbReference>
<feature type="region of interest" description="Disordered" evidence="1">
    <location>
        <begin position="37"/>
        <end position="89"/>
    </location>
</feature>
<dbReference type="EMBL" id="FWFS01000005">
    <property type="protein sequence ID" value="SLN39574.1"/>
    <property type="molecule type" value="Genomic_DNA"/>
</dbReference>
<dbReference type="Gene3D" id="2.60.40.1880">
    <property type="entry name" value="Invasion associated locus B (IalB) protein"/>
    <property type="match status" value="1"/>
</dbReference>
<dbReference type="RefSeq" id="WP_085836206.1">
    <property type="nucleotide sequence ID" value="NZ_FWFS01000005.1"/>
</dbReference>
<proteinExistence type="predicted"/>
<feature type="compositionally biased region" description="Low complexity" evidence="1">
    <location>
        <begin position="59"/>
        <end position="81"/>
    </location>
</feature>
<dbReference type="Proteomes" id="UP000193862">
    <property type="component" value="Unassembled WGS sequence"/>
</dbReference>